<reference evidence="3" key="2">
    <citation type="submission" date="2025-08" db="UniProtKB">
        <authorList>
            <consortium name="Ensembl"/>
        </authorList>
    </citation>
    <scope>IDENTIFICATION</scope>
</reference>
<dbReference type="Ensembl" id="ENSECRT00000020699.1">
    <property type="protein sequence ID" value="ENSECRP00000020262.1"/>
    <property type="gene ID" value="ENSECRG00000013617.1"/>
</dbReference>
<dbReference type="AlphaFoldDB" id="A0A8C4XC80"/>
<evidence type="ECO:0000256" key="1">
    <source>
        <dbReference type="ARBA" id="ARBA00023319"/>
    </source>
</evidence>
<dbReference type="InterPro" id="IPR036179">
    <property type="entry name" value="Ig-like_dom_sf"/>
</dbReference>
<dbReference type="InterPro" id="IPR013783">
    <property type="entry name" value="Ig-like_fold"/>
</dbReference>
<dbReference type="SMART" id="SM00407">
    <property type="entry name" value="IGc1"/>
    <property type="match status" value="1"/>
</dbReference>
<dbReference type="Pfam" id="PF07654">
    <property type="entry name" value="C1-set"/>
    <property type="match status" value="1"/>
</dbReference>
<protein>
    <recommendedName>
        <fullName evidence="2">Immunoglobulin C1-set domain-containing protein</fullName>
    </recommendedName>
</protein>
<accession>A0A8C4XC80</accession>
<dbReference type="PROSITE" id="PS00290">
    <property type="entry name" value="IG_MHC"/>
    <property type="match status" value="1"/>
</dbReference>
<evidence type="ECO:0000259" key="2">
    <source>
        <dbReference type="SMART" id="SM00407"/>
    </source>
</evidence>
<feature type="domain" description="Immunoglobulin C1-set" evidence="2">
    <location>
        <begin position="16"/>
        <end position="87"/>
    </location>
</feature>
<reference evidence="3" key="3">
    <citation type="submission" date="2025-09" db="UniProtKB">
        <authorList>
            <consortium name="Ensembl"/>
        </authorList>
    </citation>
    <scope>IDENTIFICATION</scope>
</reference>
<dbReference type="Gene3D" id="2.60.40.10">
    <property type="entry name" value="Immunoglobulins"/>
    <property type="match status" value="1"/>
</dbReference>
<keyword evidence="1" id="KW-0393">Immunoglobulin domain</keyword>
<dbReference type="Proteomes" id="UP000694620">
    <property type="component" value="Chromosome 12"/>
</dbReference>
<dbReference type="InterPro" id="IPR003597">
    <property type="entry name" value="Ig_C1-set"/>
</dbReference>
<proteinExistence type="predicted"/>
<keyword evidence="4" id="KW-1185">Reference proteome</keyword>
<evidence type="ECO:0000313" key="4">
    <source>
        <dbReference type="Proteomes" id="UP000694620"/>
    </source>
</evidence>
<dbReference type="SUPFAM" id="SSF48726">
    <property type="entry name" value="Immunoglobulin"/>
    <property type="match status" value="1"/>
</dbReference>
<sequence length="101" mass="11179">DLSVHVTLRSNSHGSDGVINCSATGFYPANIKFTLRQGSEMLKSESPSARSEPDGTFSASSAHFFNWSTRVGDPFFCEVNHDALEEPIRTDPRRGQRDSLF</sequence>
<reference evidence="3" key="1">
    <citation type="submission" date="2021-06" db="EMBL/GenBank/DDBJ databases">
        <authorList>
            <consortium name="Wellcome Sanger Institute Data Sharing"/>
        </authorList>
    </citation>
    <scope>NUCLEOTIDE SEQUENCE [LARGE SCALE GENOMIC DNA]</scope>
</reference>
<organism evidence="3 4">
    <name type="scientific">Erpetoichthys calabaricus</name>
    <name type="common">Rope fish</name>
    <name type="synonym">Calamoichthys calabaricus</name>
    <dbReference type="NCBI Taxonomy" id="27687"/>
    <lineage>
        <taxon>Eukaryota</taxon>
        <taxon>Metazoa</taxon>
        <taxon>Chordata</taxon>
        <taxon>Craniata</taxon>
        <taxon>Vertebrata</taxon>
        <taxon>Euteleostomi</taxon>
        <taxon>Actinopterygii</taxon>
        <taxon>Polypteriformes</taxon>
        <taxon>Polypteridae</taxon>
        <taxon>Erpetoichthys</taxon>
    </lineage>
</organism>
<name>A0A8C4XC80_ERPCA</name>
<evidence type="ECO:0000313" key="3">
    <source>
        <dbReference type="Ensembl" id="ENSECRP00000020262.1"/>
    </source>
</evidence>
<dbReference type="InterPro" id="IPR003006">
    <property type="entry name" value="Ig/MHC_CS"/>
</dbReference>